<keyword evidence="2" id="KW-0812">Transmembrane</keyword>
<proteinExistence type="predicted"/>
<evidence type="ECO:0000256" key="1">
    <source>
        <dbReference type="SAM" id="MobiDB-lite"/>
    </source>
</evidence>
<dbReference type="AlphaFoldDB" id="A0AAF1ASW3"/>
<sequence length="95" mass="10087">MYRSSSAARVSDEFLINLSPAGKGSPSLKPSAADQDLPLYTPVPEGTKKEGGLHQKSSGENAIHLIPVILVLCALVLWLFSHPSTTTTAAERLNS</sequence>
<evidence type="ECO:0000313" key="4">
    <source>
        <dbReference type="Proteomes" id="UP000077755"/>
    </source>
</evidence>
<dbReference type="EMBL" id="CP093345">
    <property type="protein sequence ID" value="WOG91171.1"/>
    <property type="molecule type" value="Genomic_DNA"/>
</dbReference>
<evidence type="ECO:0000256" key="2">
    <source>
        <dbReference type="SAM" id="Phobius"/>
    </source>
</evidence>
<protein>
    <submittedName>
        <fullName evidence="3">Uncharacterized protein</fullName>
    </submittedName>
</protein>
<reference evidence="3" key="1">
    <citation type="journal article" date="2016" name="Nat. Genet.">
        <title>A high-quality carrot genome assembly provides new insights into carotenoid accumulation and asterid genome evolution.</title>
        <authorList>
            <person name="Iorizzo M."/>
            <person name="Ellison S."/>
            <person name="Senalik D."/>
            <person name="Zeng P."/>
            <person name="Satapoomin P."/>
            <person name="Huang J."/>
            <person name="Bowman M."/>
            <person name="Iovene M."/>
            <person name="Sanseverino W."/>
            <person name="Cavagnaro P."/>
            <person name="Yildiz M."/>
            <person name="Macko-Podgorni A."/>
            <person name="Moranska E."/>
            <person name="Grzebelus E."/>
            <person name="Grzebelus D."/>
            <person name="Ashrafi H."/>
            <person name="Zheng Z."/>
            <person name="Cheng S."/>
            <person name="Spooner D."/>
            <person name="Van Deynze A."/>
            <person name="Simon P."/>
        </authorList>
    </citation>
    <scope>NUCLEOTIDE SEQUENCE</scope>
    <source>
        <tissue evidence="3">Leaf</tissue>
    </source>
</reference>
<accession>A0AAF1ASW3</accession>
<reference evidence="3" key="2">
    <citation type="submission" date="2022-03" db="EMBL/GenBank/DDBJ databases">
        <title>Draft title - Genomic analysis of global carrot germplasm unveils the trajectory of domestication and the origin of high carotenoid orange carrot.</title>
        <authorList>
            <person name="Iorizzo M."/>
            <person name="Ellison S."/>
            <person name="Senalik D."/>
            <person name="Macko-Podgorni A."/>
            <person name="Grzebelus D."/>
            <person name="Bostan H."/>
            <person name="Rolling W."/>
            <person name="Curaba J."/>
            <person name="Simon P."/>
        </authorList>
    </citation>
    <scope>NUCLEOTIDE SEQUENCE</scope>
    <source>
        <tissue evidence="3">Leaf</tissue>
    </source>
</reference>
<evidence type="ECO:0000313" key="3">
    <source>
        <dbReference type="EMBL" id="WOG91171.1"/>
    </source>
</evidence>
<dbReference type="PANTHER" id="PTHR34189:SF10">
    <property type="entry name" value="TRANSMEMBRANE PROTEIN"/>
    <property type="match status" value="1"/>
</dbReference>
<keyword evidence="2" id="KW-0472">Membrane</keyword>
<organism evidence="3 4">
    <name type="scientific">Daucus carota subsp. sativus</name>
    <name type="common">Carrot</name>
    <dbReference type="NCBI Taxonomy" id="79200"/>
    <lineage>
        <taxon>Eukaryota</taxon>
        <taxon>Viridiplantae</taxon>
        <taxon>Streptophyta</taxon>
        <taxon>Embryophyta</taxon>
        <taxon>Tracheophyta</taxon>
        <taxon>Spermatophyta</taxon>
        <taxon>Magnoliopsida</taxon>
        <taxon>eudicotyledons</taxon>
        <taxon>Gunneridae</taxon>
        <taxon>Pentapetalae</taxon>
        <taxon>asterids</taxon>
        <taxon>campanulids</taxon>
        <taxon>Apiales</taxon>
        <taxon>Apiaceae</taxon>
        <taxon>Apioideae</taxon>
        <taxon>Scandiceae</taxon>
        <taxon>Daucinae</taxon>
        <taxon>Daucus</taxon>
        <taxon>Daucus sect. Daucus</taxon>
    </lineage>
</organism>
<keyword evidence="2" id="KW-1133">Transmembrane helix</keyword>
<keyword evidence="4" id="KW-1185">Reference proteome</keyword>
<feature type="transmembrane region" description="Helical" evidence="2">
    <location>
        <begin position="62"/>
        <end position="80"/>
    </location>
</feature>
<feature type="region of interest" description="Disordered" evidence="1">
    <location>
        <begin position="20"/>
        <end position="56"/>
    </location>
</feature>
<name>A0AAF1ASW3_DAUCS</name>
<gene>
    <name evidence="3" type="ORF">DCAR_0310419</name>
</gene>
<dbReference type="PANTHER" id="PTHR34189">
    <property type="entry name" value="TRANSMEMBRANE PROTEIN"/>
    <property type="match status" value="1"/>
</dbReference>
<dbReference type="Proteomes" id="UP000077755">
    <property type="component" value="Chromosome 3"/>
</dbReference>